<accession>A0ABY5KXM7</accession>
<dbReference type="InterPro" id="IPR036410">
    <property type="entry name" value="HSP_DnaJ_Cys-rich_dom_sf"/>
</dbReference>
<proteinExistence type="predicted"/>
<evidence type="ECO:0000313" key="2">
    <source>
        <dbReference type="Proteomes" id="UP001316189"/>
    </source>
</evidence>
<dbReference type="Proteomes" id="UP001316189">
    <property type="component" value="Chromosome"/>
</dbReference>
<reference evidence="1 2" key="1">
    <citation type="submission" date="2022-07" db="EMBL/GenBank/DDBJ databases">
        <title>Novel species in genus cellulomonas.</title>
        <authorList>
            <person name="Ye L."/>
        </authorList>
    </citation>
    <scope>NUCLEOTIDE SEQUENCE [LARGE SCALE GENOMIC DNA]</scope>
    <source>
        <strain evidence="2">zg-Y338</strain>
    </source>
</reference>
<dbReference type="RefSeq" id="WP_227569451.1">
    <property type="nucleotide sequence ID" value="NZ_CP101988.1"/>
</dbReference>
<evidence type="ECO:0000313" key="1">
    <source>
        <dbReference type="EMBL" id="UUI74490.1"/>
    </source>
</evidence>
<organism evidence="1 2">
    <name type="scientific">Cellulomonas chengniuliangii</name>
    <dbReference type="NCBI Taxonomy" id="2968084"/>
    <lineage>
        <taxon>Bacteria</taxon>
        <taxon>Bacillati</taxon>
        <taxon>Actinomycetota</taxon>
        <taxon>Actinomycetes</taxon>
        <taxon>Micrococcales</taxon>
        <taxon>Cellulomonadaceae</taxon>
        <taxon>Cellulomonas</taxon>
    </lineage>
</organism>
<gene>
    <name evidence="1" type="ORF">NP064_11870</name>
</gene>
<name>A0ABY5KXM7_9CELL</name>
<dbReference type="EMBL" id="CP101988">
    <property type="protein sequence ID" value="UUI74490.1"/>
    <property type="molecule type" value="Genomic_DNA"/>
</dbReference>
<evidence type="ECO:0008006" key="3">
    <source>
        <dbReference type="Google" id="ProtNLM"/>
    </source>
</evidence>
<keyword evidence="2" id="KW-1185">Reference proteome</keyword>
<protein>
    <recommendedName>
        <fullName evidence="3">Transcription factor zinc-finger domain-containing protein</fullName>
    </recommendedName>
</protein>
<sequence>MSTAGQQAERCAECGGQSLTRLRMTLGDGLPVVFVSCHTCEGKAWFRAEGDGSALTREDVIARSGRRDRKA</sequence>
<dbReference type="SUPFAM" id="SSF57938">
    <property type="entry name" value="DnaJ/Hsp40 cysteine-rich domain"/>
    <property type="match status" value="1"/>
</dbReference>